<evidence type="ECO:0000313" key="4">
    <source>
        <dbReference type="Proteomes" id="UP001175261"/>
    </source>
</evidence>
<dbReference type="AlphaFoldDB" id="A0AA39GJ04"/>
<dbReference type="Proteomes" id="UP001175261">
    <property type="component" value="Unassembled WGS sequence"/>
</dbReference>
<dbReference type="SUPFAM" id="SSF49879">
    <property type="entry name" value="SMAD/FHA domain"/>
    <property type="match status" value="1"/>
</dbReference>
<evidence type="ECO:0000313" key="3">
    <source>
        <dbReference type="EMBL" id="KAK0388268.1"/>
    </source>
</evidence>
<feature type="region of interest" description="Disordered" evidence="1">
    <location>
        <begin position="269"/>
        <end position="325"/>
    </location>
</feature>
<sequence>MAELMPKNHDEVLITLTDKSKDAPKFLSRRLTLSAETNTCQVGRSSSRYNTGLSASPTNAWFDNAVMSREHAEVIWDPATQLVSIRDTGSLHGTSLNGFQLPPWTKKRVQVGDILKFGAPVEKELKAFHPSEVQISSIDLGPPPLPLSKPRTNTFTVPDESEVEEIGDDVHVEELDSDSDDGGVVRSAKLVQQTDFRPLETPEKQGYPTTIDLTEEVNEEIPVREPEPVVSEPTPPTVRVERTCTTTFAPALRFQKLPLTSDELLGEETSSEAMANFQSEPEMSFSPDSSPLADIIDDSCEANKATTLSDPFGATTRPPPPQPKQSIIEASPDMTNIMSLAESYRSLHGTAAHRPLSYLERLTAFERAKASVSGTKRKFADFEGPDPRTCFKDMDAKALEQTEGVNLAQLASGATSDHKDSSSRNETATTQQSPVALQRDIPVAANQPERPRKRIRRVAEAMGYAALGGIAVMSALIATAPDL</sequence>
<dbReference type="PANTHER" id="PTHR15715:SF48">
    <property type="entry name" value="FHA DOMAIN-CONTAINING PROTEIN"/>
    <property type="match status" value="1"/>
</dbReference>
<dbReference type="InterPro" id="IPR008984">
    <property type="entry name" value="SMAD_FHA_dom_sf"/>
</dbReference>
<dbReference type="PROSITE" id="PS50006">
    <property type="entry name" value="FHA_DOMAIN"/>
    <property type="match status" value="1"/>
</dbReference>
<dbReference type="InterPro" id="IPR051176">
    <property type="entry name" value="Cent_Immune-Sig_Mod"/>
</dbReference>
<protein>
    <recommendedName>
        <fullName evidence="2">FHA domain-containing protein</fullName>
    </recommendedName>
</protein>
<feature type="domain" description="FHA" evidence="2">
    <location>
        <begin position="40"/>
        <end position="101"/>
    </location>
</feature>
<reference evidence="3" key="1">
    <citation type="submission" date="2022-10" db="EMBL/GenBank/DDBJ databases">
        <title>Determination and structural analysis of whole genome sequence of Sarocladium strictum F4-1.</title>
        <authorList>
            <person name="Hu L."/>
            <person name="Jiang Y."/>
        </authorList>
    </citation>
    <scope>NUCLEOTIDE SEQUENCE</scope>
    <source>
        <strain evidence="3">F4-1</strain>
    </source>
</reference>
<dbReference type="PANTHER" id="PTHR15715">
    <property type="entry name" value="CENTROSOMAL PROTEIN OF 170 KDA"/>
    <property type="match status" value="1"/>
</dbReference>
<accession>A0AA39GJ04</accession>
<dbReference type="GO" id="GO:0005737">
    <property type="term" value="C:cytoplasm"/>
    <property type="evidence" value="ECO:0007669"/>
    <property type="project" value="TreeGrafter"/>
</dbReference>
<organism evidence="3 4">
    <name type="scientific">Sarocladium strictum</name>
    <name type="common">Black bundle disease fungus</name>
    <name type="synonym">Acremonium strictum</name>
    <dbReference type="NCBI Taxonomy" id="5046"/>
    <lineage>
        <taxon>Eukaryota</taxon>
        <taxon>Fungi</taxon>
        <taxon>Dikarya</taxon>
        <taxon>Ascomycota</taxon>
        <taxon>Pezizomycotina</taxon>
        <taxon>Sordariomycetes</taxon>
        <taxon>Hypocreomycetidae</taxon>
        <taxon>Hypocreales</taxon>
        <taxon>Sarocladiaceae</taxon>
        <taxon>Sarocladium</taxon>
    </lineage>
</organism>
<evidence type="ECO:0000259" key="2">
    <source>
        <dbReference type="PROSITE" id="PS50006"/>
    </source>
</evidence>
<comment type="caution">
    <text evidence="3">The sequence shown here is derived from an EMBL/GenBank/DDBJ whole genome shotgun (WGS) entry which is preliminary data.</text>
</comment>
<dbReference type="InterPro" id="IPR000253">
    <property type="entry name" value="FHA_dom"/>
</dbReference>
<feature type="compositionally biased region" description="Polar residues" evidence="1">
    <location>
        <begin position="271"/>
        <end position="289"/>
    </location>
</feature>
<dbReference type="Gene3D" id="2.60.200.20">
    <property type="match status" value="1"/>
</dbReference>
<gene>
    <name evidence="3" type="ORF">NLU13_4513</name>
</gene>
<feature type="region of interest" description="Disordered" evidence="1">
    <location>
        <begin position="412"/>
        <end position="451"/>
    </location>
</feature>
<dbReference type="EMBL" id="JAPDFR010000003">
    <property type="protein sequence ID" value="KAK0388268.1"/>
    <property type="molecule type" value="Genomic_DNA"/>
</dbReference>
<keyword evidence="4" id="KW-1185">Reference proteome</keyword>
<dbReference type="Pfam" id="PF00498">
    <property type="entry name" value="FHA"/>
    <property type="match status" value="1"/>
</dbReference>
<feature type="compositionally biased region" description="Polar residues" evidence="1">
    <location>
        <begin position="424"/>
        <end position="435"/>
    </location>
</feature>
<evidence type="ECO:0000256" key="1">
    <source>
        <dbReference type="SAM" id="MobiDB-lite"/>
    </source>
</evidence>
<proteinExistence type="predicted"/>
<name>A0AA39GJ04_SARSR</name>